<dbReference type="GO" id="GO:0005829">
    <property type="term" value="C:cytosol"/>
    <property type="evidence" value="ECO:0007669"/>
    <property type="project" value="TreeGrafter"/>
</dbReference>
<dbReference type="OrthoDB" id="1886626at2759"/>
<evidence type="ECO:0000313" key="3">
    <source>
        <dbReference type="EnsemblMetazoa" id="CapteP196931"/>
    </source>
</evidence>
<dbReference type="InterPro" id="IPR006124">
    <property type="entry name" value="Metalloenzyme"/>
</dbReference>
<dbReference type="HOGENOM" id="CLU_138263_0_0_1"/>
<organism evidence="2">
    <name type="scientific">Capitella teleta</name>
    <name type="common">Polychaete worm</name>
    <dbReference type="NCBI Taxonomy" id="283909"/>
    <lineage>
        <taxon>Eukaryota</taxon>
        <taxon>Metazoa</taxon>
        <taxon>Spiralia</taxon>
        <taxon>Lophotrochozoa</taxon>
        <taxon>Annelida</taxon>
        <taxon>Polychaeta</taxon>
        <taxon>Sedentaria</taxon>
        <taxon>Scolecida</taxon>
        <taxon>Capitellidae</taxon>
        <taxon>Capitella</taxon>
    </lineage>
</organism>
<accession>R7TGU8</accession>
<evidence type="ECO:0000313" key="2">
    <source>
        <dbReference type="EMBL" id="ELT92929.1"/>
    </source>
</evidence>
<gene>
    <name evidence="2" type="ORF">CAPTEDRAFT_196931</name>
</gene>
<dbReference type="SUPFAM" id="SSF53649">
    <property type="entry name" value="Alkaline phosphatase-like"/>
    <property type="match status" value="1"/>
</dbReference>
<dbReference type="OMA" id="ANGDMEG"/>
<reference evidence="4" key="1">
    <citation type="submission" date="2012-12" db="EMBL/GenBank/DDBJ databases">
        <authorList>
            <person name="Hellsten U."/>
            <person name="Grimwood J."/>
            <person name="Chapman J.A."/>
            <person name="Shapiro H."/>
            <person name="Aerts A."/>
            <person name="Otillar R.P."/>
            <person name="Terry A.Y."/>
            <person name="Boore J.L."/>
            <person name="Simakov O."/>
            <person name="Marletaz F."/>
            <person name="Cho S.-J."/>
            <person name="Edsinger-Gonzales E."/>
            <person name="Havlak P."/>
            <person name="Kuo D.-H."/>
            <person name="Larsson T."/>
            <person name="Lv J."/>
            <person name="Arendt D."/>
            <person name="Savage R."/>
            <person name="Osoegawa K."/>
            <person name="de Jong P."/>
            <person name="Lindberg D.R."/>
            <person name="Seaver E.C."/>
            <person name="Weisblat D.A."/>
            <person name="Putnam N.H."/>
            <person name="Grigoriev I.V."/>
            <person name="Rokhsar D.S."/>
        </authorList>
    </citation>
    <scope>NUCLEOTIDE SEQUENCE</scope>
    <source>
        <strain evidence="4">I ESC-2004</strain>
    </source>
</reference>
<dbReference type="STRING" id="283909.R7TGU8"/>
<reference evidence="2 4" key="2">
    <citation type="journal article" date="2013" name="Nature">
        <title>Insights into bilaterian evolution from three spiralian genomes.</title>
        <authorList>
            <person name="Simakov O."/>
            <person name="Marletaz F."/>
            <person name="Cho S.J."/>
            <person name="Edsinger-Gonzales E."/>
            <person name="Havlak P."/>
            <person name="Hellsten U."/>
            <person name="Kuo D.H."/>
            <person name="Larsson T."/>
            <person name="Lv J."/>
            <person name="Arendt D."/>
            <person name="Savage R."/>
            <person name="Osoegawa K."/>
            <person name="de Jong P."/>
            <person name="Grimwood J."/>
            <person name="Chapman J.A."/>
            <person name="Shapiro H."/>
            <person name="Aerts A."/>
            <person name="Otillar R.P."/>
            <person name="Terry A.Y."/>
            <person name="Boore J.L."/>
            <person name="Grigoriev I.V."/>
            <person name="Lindberg D.R."/>
            <person name="Seaver E.C."/>
            <person name="Weisblat D.A."/>
            <person name="Putnam N.H."/>
            <person name="Rokhsar D.S."/>
        </authorList>
    </citation>
    <scope>NUCLEOTIDE SEQUENCE</scope>
    <source>
        <strain evidence="2 4">I ESC-2004</strain>
    </source>
</reference>
<evidence type="ECO:0000313" key="4">
    <source>
        <dbReference type="Proteomes" id="UP000014760"/>
    </source>
</evidence>
<proteinExistence type="predicted"/>
<sequence length="143" mass="15224">MQPEMSAPEVTDRLVQEIRSGEHDLIICNYANCDMVGHTGDFDAAVKAVQAVDESIGRVIAALDEVGGQCLITADHGNAEQMEDPNTGQAHTAHTCELVPLIYAGPQAIQLKDGILSDLAPTLLDLMSVEQPAEMSGKSLLVK</sequence>
<dbReference type="EMBL" id="KB309940">
    <property type="protein sequence ID" value="ELT92929.1"/>
    <property type="molecule type" value="Genomic_DNA"/>
</dbReference>
<dbReference type="PANTHER" id="PTHR31637:SF0">
    <property type="entry name" value="2,3-BISPHOSPHOGLYCERATE-INDEPENDENT PHOSPHOGLYCERATE MUTASE"/>
    <property type="match status" value="1"/>
</dbReference>
<dbReference type="Pfam" id="PF01676">
    <property type="entry name" value="Metalloenzyme"/>
    <property type="match status" value="1"/>
</dbReference>
<dbReference type="GO" id="GO:0030145">
    <property type="term" value="F:manganese ion binding"/>
    <property type="evidence" value="ECO:0007669"/>
    <property type="project" value="TreeGrafter"/>
</dbReference>
<reference evidence="3" key="3">
    <citation type="submission" date="2015-06" db="UniProtKB">
        <authorList>
            <consortium name="EnsemblMetazoa"/>
        </authorList>
    </citation>
    <scope>IDENTIFICATION</scope>
</reference>
<protein>
    <recommendedName>
        <fullName evidence="1">Metalloenzyme domain-containing protein</fullName>
    </recommendedName>
</protein>
<dbReference type="PANTHER" id="PTHR31637">
    <property type="entry name" value="2,3-BISPHOSPHOGLYCERATE-INDEPENDENT PHOSPHOGLYCERATE MUTASE"/>
    <property type="match status" value="1"/>
</dbReference>
<evidence type="ECO:0000259" key="1">
    <source>
        <dbReference type="Pfam" id="PF01676"/>
    </source>
</evidence>
<dbReference type="InterPro" id="IPR005995">
    <property type="entry name" value="Pgm_bpd_ind"/>
</dbReference>
<dbReference type="EMBL" id="AMQN01030144">
    <property type="status" value="NOT_ANNOTATED_CDS"/>
    <property type="molecule type" value="Genomic_DNA"/>
</dbReference>
<feature type="domain" description="Metalloenzyme" evidence="1">
    <location>
        <begin position="1"/>
        <end position="130"/>
    </location>
</feature>
<dbReference type="EnsemblMetazoa" id="CapteT196931">
    <property type="protein sequence ID" value="CapteP196931"/>
    <property type="gene ID" value="CapteG196931"/>
</dbReference>
<dbReference type="Proteomes" id="UP000014760">
    <property type="component" value="Unassembled WGS sequence"/>
</dbReference>
<keyword evidence="4" id="KW-1185">Reference proteome</keyword>
<name>R7TGU8_CAPTE</name>
<dbReference type="GO" id="GO:0004619">
    <property type="term" value="F:phosphoglycerate mutase activity"/>
    <property type="evidence" value="ECO:0007669"/>
    <property type="project" value="InterPro"/>
</dbReference>
<dbReference type="InterPro" id="IPR017850">
    <property type="entry name" value="Alkaline_phosphatase_core_sf"/>
</dbReference>
<dbReference type="Gene3D" id="3.40.720.10">
    <property type="entry name" value="Alkaline Phosphatase, subunit A"/>
    <property type="match status" value="1"/>
</dbReference>
<dbReference type="AlphaFoldDB" id="R7TGU8"/>
<dbReference type="GO" id="GO:0006007">
    <property type="term" value="P:glucose catabolic process"/>
    <property type="evidence" value="ECO:0007669"/>
    <property type="project" value="InterPro"/>
</dbReference>